<dbReference type="SUPFAM" id="SSF50952">
    <property type="entry name" value="Soluble quinoprotein glucose dehydrogenase"/>
    <property type="match status" value="1"/>
</dbReference>
<comment type="caution">
    <text evidence="1">The sequence shown here is derived from an EMBL/GenBank/DDBJ whole genome shotgun (WGS) entry which is preliminary data.</text>
</comment>
<dbReference type="InterPro" id="IPR015943">
    <property type="entry name" value="WD40/YVTN_repeat-like_dom_sf"/>
</dbReference>
<dbReference type="SMART" id="SM00320">
    <property type="entry name" value="WD40"/>
    <property type="match status" value="4"/>
</dbReference>
<evidence type="ECO:0008006" key="3">
    <source>
        <dbReference type="Google" id="ProtNLM"/>
    </source>
</evidence>
<keyword evidence="2" id="KW-1185">Reference proteome</keyword>
<protein>
    <recommendedName>
        <fullName evidence="3">Anaphase-promoting complex subunit 4 WD40 domain-containing protein</fullName>
    </recommendedName>
</protein>
<dbReference type="RefSeq" id="WP_062372199.1">
    <property type="nucleotide sequence ID" value="NZ_LNCD01000103.1"/>
</dbReference>
<evidence type="ECO:0000313" key="2">
    <source>
        <dbReference type="Proteomes" id="UP000068164"/>
    </source>
</evidence>
<name>A0A120FIL7_9HYPH</name>
<sequence length="372" mass="38767">MNQQSTPPLTLFDLLARNWKLQSAVRRVCFNDDNSLLAGVCDDGTVVFARMADNEPPEARISTDDGRAAIMPRQGKPAPLIRTRINGANSVYAFTGGGFLVAGEGGVAHVSRSGETVGTVLSSGARLATFDLCRATGALAFTSDGRLTIHPEGNLAEKFEAEHPAGGNPTCVGFSSDGTMVAAASGDYLALYRCRNGLEPTLQVPLGGEPLSLTWDAEGRWLALGVDGAGLLLVDVEAGQHVFLGDFPGRVADVRWCALEQAFVASGAFRVAAWSMGSPPFQDHSRGALTTGRTGMALVEAVAVQPTGRLVAAGYGNGQVVICSLGAPDELVVRSVGGPVTSLQWTNDGQHLGLGDALGNVAIVSFPAQMFK</sequence>
<accession>A0A120FIL7</accession>
<dbReference type="AlphaFoldDB" id="A0A120FIL7"/>
<dbReference type="Proteomes" id="UP000068164">
    <property type="component" value="Unassembled WGS sequence"/>
</dbReference>
<dbReference type="InterPro" id="IPR001680">
    <property type="entry name" value="WD40_rpt"/>
</dbReference>
<dbReference type="EMBL" id="LNCD01000103">
    <property type="protein sequence ID" value="KWV47721.1"/>
    <property type="molecule type" value="Genomic_DNA"/>
</dbReference>
<proteinExistence type="predicted"/>
<dbReference type="InterPro" id="IPR011041">
    <property type="entry name" value="Quinoprot_gluc/sorb_DH_b-prop"/>
</dbReference>
<reference evidence="1 2" key="1">
    <citation type="submission" date="2015-11" db="EMBL/GenBank/DDBJ databases">
        <title>Draft Genome Sequence of the Strain BR 10423 (Rhizobium sp.) isolated from nodules of Mimosa pudica.</title>
        <authorList>
            <person name="Barauna A.C."/>
            <person name="Zilli J.E."/>
            <person name="Simoes-Araujo J.L."/>
            <person name="Reis V.M."/>
            <person name="James E.K."/>
            <person name="Reis F.B.Jr."/>
            <person name="Rouws L.F."/>
            <person name="Passos S.R."/>
            <person name="Gois S.R."/>
        </authorList>
    </citation>
    <scope>NUCLEOTIDE SEQUENCE [LARGE SCALE GENOMIC DNA]</scope>
    <source>
        <strain evidence="1 2">BR10423</strain>
    </source>
</reference>
<dbReference type="SUPFAM" id="SSF69322">
    <property type="entry name" value="Tricorn protease domain 2"/>
    <property type="match status" value="1"/>
</dbReference>
<dbReference type="OrthoDB" id="8192299at2"/>
<dbReference type="Pfam" id="PF00400">
    <property type="entry name" value="WD40"/>
    <property type="match status" value="1"/>
</dbReference>
<evidence type="ECO:0000313" key="1">
    <source>
        <dbReference type="EMBL" id="KWV47721.1"/>
    </source>
</evidence>
<dbReference type="Gene3D" id="2.130.10.10">
    <property type="entry name" value="YVTN repeat-like/Quinoprotein amine dehydrogenase"/>
    <property type="match status" value="2"/>
</dbReference>
<organism evidence="1 2">
    <name type="scientific">Rhizobium altiplani</name>
    <dbReference type="NCBI Taxonomy" id="1864509"/>
    <lineage>
        <taxon>Bacteria</taxon>
        <taxon>Pseudomonadati</taxon>
        <taxon>Pseudomonadota</taxon>
        <taxon>Alphaproteobacteria</taxon>
        <taxon>Hyphomicrobiales</taxon>
        <taxon>Rhizobiaceae</taxon>
        <taxon>Rhizobium/Agrobacterium group</taxon>
        <taxon>Rhizobium</taxon>
    </lineage>
</organism>
<gene>
    <name evidence="1" type="ORF">AS026_13180</name>
</gene>